<evidence type="ECO:0008006" key="4">
    <source>
        <dbReference type="Google" id="ProtNLM"/>
    </source>
</evidence>
<proteinExistence type="predicted"/>
<feature type="chain" id="PRO_5046622390" description="Copper binding protein CusF" evidence="1">
    <location>
        <begin position="24"/>
        <end position="101"/>
    </location>
</feature>
<dbReference type="Proteomes" id="UP000755551">
    <property type="component" value="Unassembled WGS sequence"/>
</dbReference>
<evidence type="ECO:0000313" key="2">
    <source>
        <dbReference type="EMBL" id="MBV0932987.1"/>
    </source>
</evidence>
<keyword evidence="3" id="KW-1185">Reference proteome</keyword>
<gene>
    <name evidence="2" type="ORF">KTN04_06510</name>
</gene>
<name>A0ABS6MB92_9GAMM</name>
<feature type="signal peptide" evidence="1">
    <location>
        <begin position="1"/>
        <end position="23"/>
    </location>
</feature>
<dbReference type="RefSeq" id="WP_217334412.1">
    <property type="nucleotide sequence ID" value="NZ_JAHQZT010000006.1"/>
</dbReference>
<sequence>MRTLLRTALLGGLCAVAWLPVQAEERAEERIGVITSVQGSVVHIDNTLYRTTLKTRKGETLSDLSEAFWDERPVFEVGDEVVFETLSPKSTELDYLLRRMR</sequence>
<protein>
    <recommendedName>
        <fullName evidence="4">Copper binding protein CusF</fullName>
    </recommendedName>
</protein>
<evidence type="ECO:0000313" key="3">
    <source>
        <dbReference type="Proteomes" id="UP000755551"/>
    </source>
</evidence>
<accession>A0ABS6MB92</accession>
<organism evidence="2 3">
    <name type="scientific">Marinobacterium weihaiense</name>
    <dbReference type="NCBI Taxonomy" id="2851016"/>
    <lineage>
        <taxon>Bacteria</taxon>
        <taxon>Pseudomonadati</taxon>
        <taxon>Pseudomonadota</taxon>
        <taxon>Gammaproteobacteria</taxon>
        <taxon>Oceanospirillales</taxon>
        <taxon>Oceanospirillaceae</taxon>
        <taxon>Marinobacterium</taxon>
    </lineage>
</organism>
<keyword evidence="1" id="KW-0732">Signal</keyword>
<dbReference type="EMBL" id="JAHQZT010000006">
    <property type="protein sequence ID" value="MBV0932987.1"/>
    <property type="molecule type" value="Genomic_DNA"/>
</dbReference>
<comment type="caution">
    <text evidence="2">The sequence shown here is derived from an EMBL/GenBank/DDBJ whole genome shotgun (WGS) entry which is preliminary data.</text>
</comment>
<reference evidence="2 3" key="1">
    <citation type="submission" date="2021-06" db="EMBL/GenBank/DDBJ databases">
        <title>Bacterium isolated from marine sediment.</title>
        <authorList>
            <person name="Zhu K.-L."/>
            <person name="Du Z.-J."/>
            <person name="Liang Q.-Y."/>
        </authorList>
    </citation>
    <scope>NUCLEOTIDE SEQUENCE [LARGE SCALE GENOMIC DNA]</scope>
    <source>
        <strain evidence="2 3">A346</strain>
    </source>
</reference>
<evidence type="ECO:0000256" key="1">
    <source>
        <dbReference type="SAM" id="SignalP"/>
    </source>
</evidence>